<accession>A0A8K0ERR0</accession>
<keyword evidence="7 11" id="KW-0518">Myosin</keyword>
<dbReference type="Gene3D" id="1.20.5.340">
    <property type="match status" value="5"/>
</dbReference>
<feature type="coiled-coil region" evidence="12">
    <location>
        <begin position="1415"/>
        <end position="1702"/>
    </location>
</feature>
<keyword evidence="9 11" id="KW-0009">Actin-binding</keyword>
<feature type="compositionally biased region" description="Low complexity" evidence="13">
    <location>
        <begin position="2063"/>
        <end position="2078"/>
    </location>
</feature>
<comment type="similarity">
    <text evidence="2 11">Belongs to the TRAFAC class myosin-kinesin ATPase superfamily. Myosin family.</text>
</comment>
<feature type="domain" description="Tudor" evidence="15">
    <location>
        <begin position="3508"/>
        <end position="3568"/>
    </location>
</feature>
<feature type="compositionally biased region" description="Basic and acidic residues" evidence="13">
    <location>
        <begin position="2975"/>
        <end position="2986"/>
    </location>
</feature>
<name>A0A8K0ERR0_BRALA</name>
<keyword evidence="10" id="KW-0479">Metal-binding</keyword>
<dbReference type="InterPro" id="IPR000571">
    <property type="entry name" value="Znf_CCCH"/>
</dbReference>
<evidence type="ECO:0000313" key="17">
    <source>
        <dbReference type="EMBL" id="CAH1266207.1"/>
    </source>
</evidence>
<dbReference type="SUPFAM" id="SSF52540">
    <property type="entry name" value="P-loop containing nucleoside triphosphate hydrolases"/>
    <property type="match status" value="1"/>
</dbReference>
<feature type="domain" description="C3H1-type" evidence="14">
    <location>
        <begin position="3383"/>
        <end position="3411"/>
    </location>
</feature>
<sequence length="3672" mass="413321">MVSGTPGGGQEKKIGLEEQIVQTNPVLEAFGNAKTVRNNNSSRFGKFIRIHFTKPGKLSGADIESYLLEKSRVVDQLPGMERGYHIFFLIMSNGIPAITERIMTGTDPSVYHFIKEGVYTVAGMNDQEEMGLTDEGFDILGFTNEEKNSVYDFCAGILHMGNLKYADKKDQADCEDPAPAEKAGRMFGVDGMGLLNNILKPRVKVGNEFVTKGQNSKQCANATSGLAKGIYGKIFKFLIDKCNETLATEHERAFFIGVLDIAGFEIFELNSLDQICINYTNEKLQQFFNHHMFVQEQEEYKAEQIDWEFVDFGMDLAACLELIEKKGGLLLTLEEQCIMPKSSDQSFIEKLNGMHLGKNPKYGKPKPGKKKYEAHFELGHYAGPVAYNITNWLDKNKDPVNESAVITLKNSKNPLMPSIWSDYMTAEEQAADKSGGKRKKSGSMQTVTSVHREQLGSLMANLHATYPSFVRCLIPNELKTGGIIDGPLVFNQLTCNGVLEGIRICQKGFPNRSLYADFFDRYKIMAADQFDPNEFEEGKVSCQKILDKIQLEKARYSCGLNKVFFKAGTLAILEEIREEKVNEIWNMVSARALGKLQRKKYMKLWGSRAAVGALQRNIRAWFRLRDDWWIKMYQALKPKLTGGRAEEMLKETTEKLKVMTKTYEKVTKEREELEARFNDVSSAKDKINELLFNERDIMLNGEERVNSLLKEKAELDAQLQEIEERVEDVSDQNRQMESKKMKAEQECDEMKKEIEAITLKLNKREKEKQEVEDKLRAMTEEVAVNDELIGKLGREKKKLEELNAQTLDDLQSEEDKTQNLTKLKVKLEQTLDDLEDNLEHDKKIRADVDRVKRKLENDLKNAQDLVIELERYKVELEEKLKKKEFEINALNTKVEDETSLATQQQKKTKELQGRIEELEEELETERAARAKLERQRAELSRELEDIGEKLEESSGATAAQVEQNKKREAELQKVRRELEEATIGHEAATASLRKKHNDTVADMSESVENLQRAKTKLEKEKNSLRVEVDDLASNVEQVTKQKVQAEKMNKQLEDQFVDANQRLEENARVAQELGSLKTRLTAENNDLARQLEESEGVGNQLSRTKSMLTQQMEEVKRQLEEETKGKNGFAHQLRATQSDCDALRESLEEEQEAKSEIQRNLAKANSEVAAWRSKYETDAIQRTEELEEAKKKLAARLQDAEEQVEGANAKCASLEKTKNRLAGEVEDLMLDVEKANTLASQLEKKQRLVDKQTAEWRLKCESLGAEMETSQKEHRAYQTELLKLKNVFDEGIEALDAMKKENKAIQEEINDFNDQLGESAKNLHELEKNKKRLDVEKEELQNALDEAEGALEIEQGKVVRTQLELAQLKGDIEKKIAEKEEEFESSRKNQNRAMEGVQASIEIESKQKGEAQRAKKFLESHLNDVEVQLETANRSNAEARKNIAKLHSQIQEMQVAIDDEQRQRDEIREQYNMSERKCQMLVAEADEVRGALDNAERSRKVAESQLVETNERLGELSTQNSALSGHKRKLDGDLQQIQSELEEVIGEHKNTEERAKKAMADTSRMAEDLRVEQENSQHAEKVKRTMDANLKDLQRRLDEAEAIALKGGKRAIQKQETRIRELEGEIGQQNRLHQEDLKQLRKNERRLKEMTFQSDEDRKNQERIQELVEKLQLKIKAFKRQVEEAEEQASSNMAKYRKAQHEFEDSLERAEIAEGSLNKLRTKASKMSVSHSIPAMAMSRGHLAAGKQRLKDKLKTIDELKTRILQYVTNLTEQPTEAALQLLEETDRGRFFGKFSSVSEDLEKCLDTVFLLCVSLNNDEGEGCDYPISELSSSESSESSNRANKQSCLPGKTEVSSSTVSEDTGTTRHKIMLKEMAPEDESGISSIQIDSESDTLQEQTCKKDESVTSSSFSRQSFQSSPDQPGSMPKDCTVTEQQETEMELERKGKDTKVEASFGNGGEVDSEGLKRLDDMQPYNMLGKEAVAPEQRQDDSMGNSNEDVTNVPVESLAPVQNYSQDTDCKSFAKEPQNYHHHRTFGSAPDVEMETRTPVVKRLWFSGEEVPLPSDSESELSSISTSQPNMNITHSSEDYSIKEGDLSSPQKETPWSTMKQGTEMEENYGFDNQPEVCTNRRRTEEANEGLYQGQLPAHTLDRPVKKDLDKVHVTEEARAGCGETAVLVCTTPGANEVIGTVSVASSTEDLEEVMTSQCCLTSPVLIPASSCQTEEKSCQPELYAEENSLLHVHSRQCSLSLVPAAPLCHSSPVQANPHMHATSVSTEAFSPGYESHTEVELCDTDPKREKENIPPPLQSLSNTDGNFIKTKSSSDNTMSEQDYCVSADHTCESNSSVPSPPLCQSSPVQTPQVQQLPSVGAERLFPSDENCLESYFHQRSKEEDRNLSTSSVNTQDTAAVDSASSHQSEYPVQANLPQQPLPATPVFSSNQNNSGQASMHKCPQVQEPQVKGLQIEIPQVQRPKLQGPQAQGPQVQELQVQGPHIETPQVQGPQAQGPQVQGPQVPSLTFSNGDSLDVVVSDIVNPSHFWIQPAGNQLNLLTEQLSLFYEKSTLPPGLPYTPAVGMFCAACFTQDNTWYRGRITAVHNVEGTAIAELQSPSSSQTRGPDMFKAPQIDVDILYVDYGNRERLSMSRVKKLHEQFTHLPCQALCCGLAKVTPAHSSGFWTSQQAVWFAKQVLGKKLQAVIDLDPSRHSTEVELFYTKPRVQDTQGQRSAKVSISELMLSEKMAAKRMPVHSVVEDVSKEVVQSGKFSDQTPRSPTVARPSQQRILNHDKMLQDQAQVQRLLQQQQQELQQRRQRSCQTTSTSSARDNTKPAPQKKDVDNAERPVTQNSTKPPTDKSAPSEEKPKKKEKTGSNAPTATRDDTEGMVVKETGIKDGKTAKAQSIPTKDWKHETADSSIDEYLDSLGTAPKQAGDGQRVTSSDKEHSSEAERSKGSDNSVKEKGAIKANGSERGSQTKRCESSCPKSRDIISPQWKHQIKNLSGSGNVRKPRKRSGVGRGRGKRISLSSGSTTSEEDDRNWWRDDKIQKQKCLDEKKIMGVAEQKEGKNDKVKEGCFEDADATDEGDSNQLKKPVVNLNDDSSFLLMTSYIVDPSEFYVHPVTPDATKIDHLMKELNKFYQEKADVLRNITFEPCVSDICCARFSKDKTWYRAQICTVTYKRTEKASGPPVKKEQKKSEREGLDCCEVQVFYVDYGNFETLPVSEVLPLMPEFTEMPAHAVKCSLYGIMPVAEPGEERGPKPAWSREAAKAFADITPFDKALVGYVKQPKPVSEVQSLLQLVLVDTTGSVDKCLNDELVSCGVAKMCVPDAPTPHKPSTTKGTTPMTDDMNSLDAWDPRASDFLSERNSYSVDVDNAEVATVGYKSQEIPVCKFFRPGSQCWKGDNCSYLHLQDRDVKVTEKRTVMCSNHMVDLPPVHTLVAVEVTSVFNPGHFFVQFTYGGVPHDELLDMGTQTADGIDVDKPNPLDELSKEINDHYSKKVYSDREVGIDLALGEIVIAKYSQDNQFYRARITGVDTETQEVWVFYVDYGNKERVRESDIHQIEARFCQLPFQAVECYLANIEPLPTDQGRPRWSKAARDVFIDLTGGKVLIAHVLSRGWNDTLYVALFDTSTEADTRIDYTLVKAGLARRVNIYNEQSVQERMMRHREGLAPG</sequence>
<dbReference type="FunFam" id="1.20.58.530:FF:000001">
    <property type="entry name" value="Myosin heavy chain"/>
    <property type="match status" value="1"/>
</dbReference>
<dbReference type="Gene3D" id="3.40.850.10">
    <property type="entry name" value="Kinesin motor domain"/>
    <property type="match status" value="1"/>
</dbReference>
<feature type="compositionally biased region" description="Low complexity" evidence="13">
    <location>
        <begin position="2356"/>
        <end position="2368"/>
    </location>
</feature>
<dbReference type="Gene3D" id="2.30.30.140">
    <property type="match status" value="3"/>
</dbReference>
<evidence type="ECO:0000256" key="10">
    <source>
        <dbReference type="PROSITE-ProRule" id="PRU00723"/>
    </source>
</evidence>
<reference evidence="17" key="1">
    <citation type="submission" date="2022-01" db="EMBL/GenBank/DDBJ databases">
        <authorList>
            <person name="Braso-Vives M."/>
        </authorList>
    </citation>
    <scope>NUCLEOTIDE SEQUENCE</scope>
</reference>
<feature type="region of interest" description="Disordered" evidence="13">
    <location>
        <begin position="2802"/>
        <end position="3036"/>
    </location>
</feature>
<dbReference type="Pfam" id="PF00567">
    <property type="entry name" value="TUDOR"/>
    <property type="match status" value="5"/>
</dbReference>
<feature type="compositionally biased region" description="Polar residues" evidence="13">
    <location>
        <begin position="2399"/>
        <end position="2430"/>
    </location>
</feature>
<feature type="compositionally biased region" description="Low complexity" evidence="13">
    <location>
        <begin position="2815"/>
        <end position="2825"/>
    </location>
</feature>
<dbReference type="InterPro" id="IPR014751">
    <property type="entry name" value="XRCC4-like_C"/>
</dbReference>
<evidence type="ECO:0000256" key="3">
    <source>
        <dbReference type="ARBA" id="ARBA00022490"/>
    </source>
</evidence>
<dbReference type="EMBL" id="OV696690">
    <property type="protein sequence ID" value="CAH1266207.1"/>
    <property type="molecule type" value="Genomic_DNA"/>
</dbReference>
<comment type="caution">
    <text evidence="11">Lacks conserved residue(s) required for the propagation of feature annotation.</text>
</comment>
<feature type="compositionally biased region" description="Low complexity" evidence="13">
    <location>
        <begin position="1829"/>
        <end position="1840"/>
    </location>
</feature>
<dbReference type="FunFam" id="2.30.30.140:FF:000018">
    <property type="entry name" value="Serine/threonine-protein kinase 31"/>
    <property type="match status" value="3"/>
</dbReference>
<evidence type="ECO:0000313" key="18">
    <source>
        <dbReference type="Proteomes" id="UP000838412"/>
    </source>
</evidence>
<evidence type="ECO:0000259" key="14">
    <source>
        <dbReference type="PROSITE" id="PS50103"/>
    </source>
</evidence>
<feature type="compositionally biased region" description="Basic and acidic residues" evidence="13">
    <location>
        <begin position="2938"/>
        <end position="2962"/>
    </location>
</feature>
<evidence type="ECO:0000256" key="7">
    <source>
        <dbReference type="ARBA" id="ARBA00023123"/>
    </source>
</evidence>
<dbReference type="GO" id="GO:0008270">
    <property type="term" value="F:zinc ion binding"/>
    <property type="evidence" value="ECO:0007669"/>
    <property type="project" value="UniProtKB-KW"/>
</dbReference>
<dbReference type="GO" id="GO:0000146">
    <property type="term" value="F:microfilament motor activity"/>
    <property type="evidence" value="ECO:0007669"/>
    <property type="project" value="TreeGrafter"/>
</dbReference>
<dbReference type="InterPro" id="IPR035437">
    <property type="entry name" value="SNase_OB-fold_sf"/>
</dbReference>
<dbReference type="FunFam" id="1.20.5.370:FF:000008">
    <property type="entry name" value="Myosin heavy chain"/>
    <property type="match status" value="1"/>
</dbReference>
<keyword evidence="4" id="KW-0547">Nucleotide-binding</keyword>
<dbReference type="InterPro" id="IPR036961">
    <property type="entry name" value="Kinesin_motor_dom_sf"/>
</dbReference>
<dbReference type="GO" id="GO:0032982">
    <property type="term" value="C:myosin filament"/>
    <property type="evidence" value="ECO:0007669"/>
    <property type="project" value="TreeGrafter"/>
</dbReference>
<comment type="subcellular location">
    <subcellularLocation>
        <location evidence="1">Cytoplasm</location>
        <location evidence="1">Myofibril</location>
    </subcellularLocation>
</comment>
<dbReference type="InterPro" id="IPR002928">
    <property type="entry name" value="Myosin_tail"/>
</dbReference>
<evidence type="ECO:0000259" key="16">
    <source>
        <dbReference type="PROSITE" id="PS51456"/>
    </source>
</evidence>
<feature type="region of interest" description="Actin-binding" evidence="11">
    <location>
        <begin position="455"/>
        <end position="477"/>
    </location>
</feature>
<evidence type="ECO:0000256" key="6">
    <source>
        <dbReference type="ARBA" id="ARBA00023054"/>
    </source>
</evidence>
<dbReference type="Gene3D" id="2.40.50.90">
    <property type="match status" value="3"/>
</dbReference>
<dbReference type="GO" id="GO:0016460">
    <property type="term" value="C:myosin II complex"/>
    <property type="evidence" value="ECO:0007669"/>
    <property type="project" value="TreeGrafter"/>
</dbReference>
<organism evidence="17 18">
    <name type="scientific">Branchiostoma lanceolatum</name>
    <name type="common">Common lancelet</name>
    <name type="synonym">Amphioxus lanceolatum</name>
    <dbReference type="NCBI Taxonomy" id="7740"/>
    <lineage>
        <taxon>Eukaryota</taxon>
        <taxon>Metazoa</taxon>
        <taxon>Chordata</taxon>
        <taxon>Cephalochordata</taxon>
        <taxon>Leptocardii</taxon>
        <taxon>Amphioxiformes</taxon>
        <taxon>Branchiostomatidae</taxon>
        <taxon>Branchiostoma</taxon>
    </lineage>
</organism>
<dbReference type="PRINTS" id="PR00193">
    <property type="entry name" value="MYOSINHEAVY"/>
</dbReference>
<dbReference type="PANTHER" id="PTHR45615">
    <property type="entry name" value="MYOSIN HEAVY CHAIN, NON-MUSCLE"/>
    <property type="match status" value="1"/>
</dbReference>
<evidence type="ECO:0000256" key="13">
    <source>
        <dbReference type="SAM" id="MobiDB-lite"/>
    </source>
</evidence>
<dbReference type="PROSITE" id="PS50304">
    <property type="entry name" value="TUDOR"/>
    <property type="match status" value="3"/>
</dbReference>
<dbReference type="GO" id="GO:0051015">
    <property type="term" value="F:actin filament binding"/>
    <property type="evidence" value="ECO:0007669"/>
    <property type="project" value="TreeGrafter"/>
</dbReference>
<dbReference type="Pfam" id="PF01576">
    <property type="entry name" value="Myosin_tail_1"/>
    <property type="match status" value="1"/>
</dbReference>
<feature type="compositionally biased region" description="Polar residues" evidence="13">
    <location>
        <begin position="2310"/>
        <end position="2331"/>
    </location>
</feature>
<feature type="zinc finger region" description="C3H1-type" evidence="10">
    <location>
        <begin position="3383"/>
        <end position="3411"/>
    </location>
</feature>
<feature type="region of interest" description="Disordered" evidence="13">
    <location>
        <begin position="2063"/>
        <end position="2083"/>
    </location>
</feature>
<dbReference type="PANTHER" id="PTHR45615:SF27">
    <property type="entry name" value="MYOSIN HEAVY CHAIN, MUSCLE"/>
    <property type="match status" value="1"/>
</dbReference>
<feature type="domain" description="Myosin motor" evidence="16">
    <location>
        <begin position="1"/>
        <end position="578"/>
    </location>
</feature>
<feature type="region of interest" description="Disordered" evidence="13">
    <location>
        <begin position="2390"/>
        <end position="2460"/>
    </location>
</feature>
<feature type="compositionally biased region" description="Polar residues" evidence="13">
    <location>
        <begin position="2438"/>
        <end position="2449"/>
    </location>
</feature>
<dbReference type="Gene3D" id="1.20.5.370">
    <property type="match status" value="5"/>
</dbReference>
<protein>
    <submittedName>
        <fullName evidence="17">MYH7 protein</fullName>
    </submittedName>
</protein>
<feature type="region of interest" description="Disordered" evidence="13">
    <location>
        <begin position="2762"/>
        <end position="2781"/>
    </location>
</feature>
<feature type="region of interest" description="Disordered" evidence="13">
    <location>
        <begin position="947"/>
        <end position="1007"/>
    </location>
</feature>
<feature type="compositionally biased region" description="Basic and acidic residues" evidence="13">
    <location>
        <begin position="2287"/>
        <end position="2304"/>
    </location>
</feature>
<gene>
    <name evidence="17" type="primary">MYH7</name>
    <name evidence="17" type="ORF">BLAG_LOCUS19880</name>
</gene>
<dbReference type="Gene3D" id="1.20.120.720">
    <property type="entry name" value="Myosin VI head, motor domain, U50 subdomain"/>
    <property type="match status" value="1"/>
</dbReference>
<feature type="region of interest" description="Disordered" evidence="13">
    <location>
        <begin position="728"/>
        <end position="747"/>
    </location>
</feature>
<evidence type="ECO:0000259" key="15">
    <source>
        <dbReference type="PROSITE" id="PS50304"/>
    </source>
</evidence>
<evidence type="ECO:0000256" key="9">
    <source>
        <dbReference type="ARBA" id="ARBA00023203"/>
    </source>
</evidence>
<keyword evidence="8" id="KW-0505">Motor protein</keyword>
<dbReference type="SUPFAM" id="SSF50199">
    <property type="entry name" value="Staphylococcal nuclease"/>
    <property type="match status" value="1"/>
</dbReference>
<keyword evidence="10" id="KW-0863">Zinc-finger</keyword>
<dbReference type="Pfam" id="PF00063">
    <property type="entry name" value="Myosin_head"/>
    <property type="match status" value="1"/>
</dbReference>
<dbReference type="SUPFAM" id="SSF63748">
    <property type="entry name" value="Tudor/PWWP/MBT"/>
    <property type="match status" value="3"/>
</dbReference>
<dbReference type="GO" id="GO:0030016">
    <property type="term" value="C:myofibril"/>
    <property type="evidence" value="ECO:0007669"/>
    <property type="project" value="UniProtKB-SubCell"/>
</dbReference>
<feature type="region of interest" description="Disordered" evidence="13">
    <location>
        <begin position="1829"/>
        <end position="1868"/>
    </location>
</feature>
<feature type="compositionally biased region" description="Basic residues" evidence="13">
    <location>
        <begin position="3006"/>
        <end position="3021"/>
    </location>
</feature>
<dbReference type="SMART" id="SM00333">
    <property type="entry name" value="TUDOR"/>
    <property type="match status" value="3"/>
</dbReference>
<dbReference type="Gene3D" id="1.20.5.4820">
    <property type="match status" value="1"/>
</dbReference>
<feature type="compositionally biased region" description="Low complexity" evidence="13">
    <location>
        <begin position="1853"/>
        <end position="1864"/>
    </location>
</feature>
<keyword evidence="6 12" id="KW-0175">Coiled coil</keyword>
<dbReference type="SMART" id="SM00242">
    <property type="entry name" value="MYSc"/>
    <property type="match status" value="1"/>
</dbReference>
<keyword evidence="5" id="KW-0067">ATP-binding</keyword>
<dbReference type="Gene3D" id="1.10.10.820">
    <property type="match status" value="1"/>
</dbReference>
<dbReference type="CDD" id="cd01377">
    <property type="entry name" value="MYSc_class_II"/>
    <property type="match status" value="1"/>
</dbReference>
<keyword evidence="3" id="KW-0963">Cytoplasm</keyword>
<dbReference type="InterPro" id="IPR001609">
    <property type="entry name" value="Myosin_head_motor_dom-like"/>
</dbReference>
<keyword evidence="18" id="KW-1185">Reference proteome</keyword>
<evidence type="ECO:0000256" key="2">
    <source>
        <dbReference type="ARBA" id="ARBA00008314"/>
    </source>
</evidence>
<dbReference type="PROSITE" id="PS50103">
    <property type="entry name" value="ZF_C3H1"/>
    <property type="match status" value="1"/>
</dbReference>
<feature type="compositionally biased region" description="Basic and acidic residues" evidence="13">
    <location>
        <begin position="734"/>
        <end position="747"/>
    </location>
</feature>
<evidence type="ECO:0000256" key="4">
    <source>
        <dbReference type="ARBA" id="ARBA00022741"/>
    </source>
</evidence>
<dbReference type="SMART" id="SM00356">
    <property type="entry name" value="ZnF_C3H1"/>
    <property type="match status" value="1"/>
</dbReference>
<dbReference type="InterPro" id="IPR002999">
    <property type="entry name" value="Tudor"/>
</dbReference>
<feature type="compositionally biased region" description="Basic and acidic residues" evidence="13">
    <location>
        <begin position="963"/>
        <end position="983"/>
    </location>
</feature>
<feature type="compositionally biased region" description="Low complexity" evidence="13">
    <location>
        <begin position="1909"/>
        <end position="1920"/>
    </location>
</feature>
<dbReference type="FunFam" id="1.20.5.370:FF:000010">
    <property type="entry name" value="Myosin heavy chain, isoform G"/>
    <property type="match status" value="1"/>
</dbReference>
<dbReference type="Proteomes" id="UP000838412">
    <property type="component" value="Chromosome 5"/>
</dbReference>
<dbReference type="FunFam" id="1.20.5.340:FF:000003">
    <property type="entry name" value="Myosin heavy chain"/>
    <property type="match status" value="1"/>
</dbReference>
<proteinExistence type="inferred from homology"/>
<feature type="domain" description="Tudor" evidence="15">
    <location>
        <begin position="2573"/>
        <end position="2658"/>
    </location>
</feature>
<evidence type="ECO:0000256" key="11">
    <source>
        <dbReference type="PROSITE-ProRule" id="PRU00782"/>
    </source>
</evidence>
<feature type="compositionally biased region" description="Polar residues" evidence="13">
    <location>
        <begin position="2764"/>
        <end position="2781"/>
    </location>
</feature>
<keyword evidence="10" id="KW-0862">Zinc</keyword>
<evidence type="ECO:0000256" key="12">
    <source>
        <dbReference type="SAM" id="Coils"/>
    </source>
</evidence>
<dbReference type="SUPFAM" id="SSF90257">
    <property type="entry name" value="Myosin rod fragments"/>
    <property type="match status" value="5"/>
</dbReference>
<dbReference type="FunFam" id="1.20.5.370:FF:000001">
    <property type="entry name" value="Myosin heavy chain"/>
    <property type="match status" value="1"/>
</dbReference>
<dbReference type="InterPro" id="IPR027417">
    <property type="entry name" value="P-loop_NTPase"/>
</dbReference>
<feature type="compositionally biased region" description="Basic and acidic residues" evidence="13">
    <location>
        <begin position="1942"/>
        <end position="1952"/>
    </location>
</feature>
<dbReference type="SMR" id="A0A8K0ERR0"/>
<dbReference type="OrthoDB" id="10011999at2759"/>
<feature type="region of interest" description="Disordered" evidence="13">
    <location>
        <begin position="1891"/>
        <end position="1966"/>
    </location>
</feature>
<feature type="domain" description="Tudor" evidence="15">
    <location>
        <begin position="3150"/>
        <end position="3233"/>
    </location>
</feature>
<feature type="region of interest" description="Disordered" evidence="13">
    <location>
        <begin position="2281"/>
        <end position="2331"/>
    </location>
</feature>
<dbReference type="GO" id="GO:0005524">
    <property type="term" value="F:ATP binding"/>
    <property type="evidence" value="ECO:0007669"/>
    <property type="project" value="UniProtKB-KW"/>
</dbReference>
<evidence type="ECO:0000256" key="8">
    <source>
        <dbReference type="ARBA" id="ARBA00023175"/>
    </source>
</evidence>
<feature type="region of interest" description="Disordered" evidence="13">
    <location>
        <begin position="2347"/>
        <end position="2368"/>
    </location>
</feature>
<evidence type="ECO:0000256" key="1">
    <source>
        <dbReference type="ARBA" id="ARBA00004657"/>
    </source>
</evidence>
<evidence type="ECO:0000256" key="5">
    <source>
        <dbReference type="ARBA" id="ARBA00022840"/>
    </source>
</evidence>
<dbReference type="PROSITE" id="PS51456">
    <property type="entry name" value="MYOSIN_MOTOR"/>
    <property type="match status" value="1"/>
</dbReference>
<dbReference type="Gene3D" id="1.20.58.530">
    <property type="match status" value="1"/>
</dbReference>